<name>A0A1E5R0Z7_HANUV</name>
<dbReference type="OrthoDB" id="309483at2759"/>
<evidence type="ECO:0000256" key="3">
    <source>
        <dbReference type="ARBA" id="ARBA00023274"/>
    </source>
</evidence>
<dbReference type="InterPro" id="IPR020568">
    <property type="entry name" value="Ribosomal_Su5_D2-typ_SF"/>
</dbReference>
<dbReference type="GO" id="GO:0003735">
    <property type="term" value="F:structural constituent of ribosome"/>
    <property type="evidence" value="ECO:0007669"/>
    <property type="project" value="UniProtKB-UniRule"/>
</dbReference>
<dbReference type="GO" id="GO:0005737">
    <property type="term" value="C:cytoplasm"/>
    <property type="evidence" value="ECO:0007669"/>
    <property type="project" value="UniProtKB-ARBA"/>
</dbReference>
<reference evidence="8" key="1">
    <citation type="journal article" date="2016" name="Genome Announc.">
        <title>Genome sequences of three species of Hanseniaspora isolated from spontaneous wine fermentations.</title>
        <authorList>
            <person name="Sternes P.R."/>
            <person name="Lee D."/>
            <person name="Kutyna D.R."/>
            <person name="Borneman A.R."/>
        </authorList>
    </citation>
    <scope>NUCLEOTIDE SEQUENCE [LARGE SCALE GENOMIC DNA]</scope>
    <source>
        <strain evidence="8">AWRI3580</strain>
    </source>
</reference>
<evidence type="ECO:0000313" key="7">
    <source>
        <dbReference type="EMBL" id="OEJ80578.1"/>
    </source>
</evidence>
<dbReference type="Gene3D" id="3.30.230.10">
    <property type="match status" value="1"/>
</dbReference>
<gene>
    <name evidence="7" type="ORF">AWRI3580_g3978</name>
</gene>
<dbReference type="InterPro" id="IPR000851">
    <property type="entry name" value="Ribosomal_uS5"/>
</dbReference>
<accession>A0A1E5R0Z7</accession>
<dbReference type="Proteomes" id="UP000095358">
    <property type="component" value="Unassembled WGS sequence"/>
</dbReference>
<dbReference type="STRING" id="29833.A0A1E5R0Z7"/>
<comment type="similarity">
    <text evidence="1 5">Belongs to the universal ribosomal protein uS5 family.</text>
</comment>
<evidence type="ECO:0000313" key="8">
    <source>
        <dbReference type="Proteomes" id="UP000095358"/>
    </source>
</evidence>
<dbReference type="Gene3D" id="3.30.160.20">
    <property type="match status" value="1"/>
</dbReference>
<dbReference type="EMBL" id="LPNN01000011">
    <property type="protein sequence ID" value="OEJ80578.1"/>
    <property type="molecule type" value="Genomic_DNA"/>
</dbReference>
<evidence type="ECO:0000256" key="5">
    <source>
        <dbReference type="RuleBase" id="RU003823"/>
    </source>
</evidence>
<dbReference type="VEuPathDB" id="FungiDB:AWRI3580_g3978"/>
<dbReference type="GO" id="GO:0005840">
    <property type="term" value="C:ribosome"/>
    <property type="evidence" value="ECO:0007669"/>
    <property type="project" value="UniProtKB-KW"/>
</dbReference>
<comment type="caution">
    <text evidence="7">The sequence shown here is derived from an EMBL/GenBank/DDBJ whole genome shotgun (WGS) entry which is preliminary data.</text>
</comment>
<dbReference type="GO" id="GO:0006412">
    <property type="term" value="P:translation"/>
    <property type="evidence" value="ECO:0007669"/>
    <property type="project" value="InterPro"/>
</dbReference>
<organism evidence="7 8">
    <name type="scientific">Hanseniaspora uvarum</name>
    <name type="common">Yeast</name>
    <name type="synonym">Kloeckera apiculata</name>
    <dbReference type="NCBI Taxonomy" id="29833"/>
    <lineage>
        <taxon>Eukaryota</taxon>
        <taxon>Fungi</taxon>
        <taxon>Dikarya</taxon>
        <taxon>Ascomycota</taxon>
        <taxon>Saccharomycotina</taxon>
        <taxon>Saccharomycetes</taxon>
        <taxon>Saccharomycodales</taxon>
        <taxon>Saccharomycodaceae</taxon>
        <taxon>Hanseniaspora</taxon>
    </lineage>
</organism>
<keyword evidence="8" id="KW-1185">Reference proteome</keyword>
<evidence type="ECO:0000256" key="2">
    <source>
        <dbReference type="ARBA" id="ARBA00022980"/>
    </source>
</evidence>
<dbReference type="InterPro" id="IPR005324">
    <property type="entry name" value="Ribosomal_uS5_C"/>
</dbReference>
<dbReference type="GO" id="GO:0003723">
    <property type="term" value="F:RNA binding"/>
    <property type="evidence" value="ECO:0007669"/>
    <property type="project" value="InterPro"/>
</dbReference>
<dbReference type="Pfam" id="PF00333">
    <property type="entry name" value="Ribosomal_S5"/>
    <property type="match status" value="1"/>
</dbReference>
<proteinExistence type="inferred from homology"/>
<dbReference type="PANTHER" id="PTHR48277:SF1">
    <property type="entry name" value="MITOCHONDRIAL RIBOSOMAL PROTEIN S5"/>
    <property type="match status" value="1"/>
</dbReference>
<dbReference type="PROSITE" id="PS50881">
    <property type="entry name" value="S5_DSRBD"/>
    <property type="match status" value="1"/>
</dbReference>
<evidence type="ECO:0000259" key="6">
    <source>
        <dbReference type="PROSITE" id="PS50881"/>
    </source>
</evidence>
<dbReference type="SUPFAM" id="SSF54768">
    <property type="entry name" value="dsRNA-binding domain-like"/>
    <property type="match status" value="1"/>
</dbReference>
<dbReference type="FunFam" id="3.30.230.10:FF:000002">
    <property type="entry name" value="30S ribosomal protein S5"/>
    <property type="match status" value="1"/>
</dbReference>
<keyword evidence="3 4" id="KW-0687">Ribonucleoprotein</keyword>
<dbReference type="AlphaFoldDB" id="A0A1E5R0Z7"/>
<dbReference type="SUPFAM" id="SSF54211">
    <property type="entry name" value="Ribosomal protein S5 domain 2-like"/>
    <property type="match status" value="1"/>
</dbReference>
<dbReference type="Pfam" id="PF03719">
    <property type="entry name" value="Ribosomal_S5_C"/>
    <property type="match status" value="1"/>
</dbReference>
<keyword evidence="2 4" id="KW-0689">Ribosomal protein</keyword>
<dbReference type="PANTHER" id="PTHR48277">
    <property type="entry name" value="MITOCHONDRIAL RIBOSOMAL PROTEIN S5"/>
    <property type="match status" value="1"/>
</dbReference>
<evidence type="ECO:0000256" key="4">
    <source>
        <dbReference type="PROSITE-ProRule" id="PRU00268"/>
    </source>
</evidence>
<sequence length="375" mass="41507">MISVAAKSSGVFSNNRVVLSISKKFQSSDSNSGLKKALPHKNLPKDVKMIVNSSDPKKAADVLDKHVLHQYIKSAKLSAIAHINTSDLNKGKSKVVLPKVPEKYDTFLKLDDFFDYKPGSNNNKVNNTLSRKDPYWAPDKQLLPNELFIEKKYSLTESKRKGEVGIIQEAKEAVSILAPDQQKFALKKHLRDIKLTESATKNNVSLSYIKRNLTEKTLSARKFINKKGSTKKATFWRLIAVGDGNGMVGIGIGRSKESGDIASVQGYINAVKNLQYIPRYENRTISNQVIAKKGACHLNLSPAPPGSGIKAAGIIYELCSLIGIKDIISKGFKGRNHLNTAVLLVDALKTKQRSIEELSMIRGRNIIDVKKAYFE</sequence>
<feature type="domain" description="S5 DRBM" evidence="6">
    <location>
        <begin position="213"/>
        <end position="277"/>
    </location>
</feature>
<dbReference type="InterPro" id="IPR013810">
    <property type="entry name" value="Ribosomal_uS5_N"/>
</dbReference>
<protein>
    <submittedName>
        <fullName evidence="7">37S ribosomal protein S5, mitochondrial</fullName>
    </submittedName>
</protein>
<dbReference type="GO" id="GO:1990904">
    <property type="term" value="C:ribonucleoprotein complex"/>
    <property type="evidence" value="ECO:0007669"/>
    <property type="project" value="UniProtKB-UniRule"/>
</dbReference>
<evidence type="ECO:0000256" key="1">
    <source>
        <dbReference type="ARBA" id="ARBA00008945"/>
    </source>
</evidence>
<dbReference type="InterPro" id="IPR014721">
    <property type="entry name" value="Ribsml_uS5_D2-typ_fold_subgr"/>
</dbReference>